<organism evidence="11">
    <name type="scientific">Oppiella nova</name>
    <dbReference type="NCBI Taxonomy" id="334625"/>
    <lineage>
        <taxon>Eukaryota</taxon>
        <taxon>Metazoa</taxon>
        <taxon>Ecdysozoa</taxon>
        <taxon>Arthropoda</taxon>
        <taxon>Chelicerata</taxon>
        <taxon>Arachnida</taxon>
        <taxon>Acari</taxon>
        <taxon>Acariformes</taxon>
        <taxon>Sarcoptiformes</taxon>
        <taxon>Oribatida</taxon>
        <taxon>Brachypylina</taxon>
        <taxon>Oppioidea</taxon>
        <taxon>Oppiidae</taxon>
        <taxon>Oppiella</taxon>
    </lineage>
</organism>
<evidence type="ECO:0000256" key="5">
    <source>
        <dbReference type="ARBA" id="ARBA00023125"/>
    </source>
</evidence>
<evidence type="ECO:0000256" key="2">
    <source>
        <dbReference type="ARBA" id="ARBA00022771"/>
    </source>
</evidence>
<name>A0A7R9QIM0_9ACAR</name>
<gene>
    <name evidence="11" type="ORF">ONB1V03_LOCUS5623</name>
</gene>
<keyword evidence="8" id="KW-0539">Nucleus</keyword>
<dbReference type="InterPro" id="IPR001628">
    <property type="entry name" value="Znf_hrmn_rcpt"/>
</dbReference>
<evidence type="ECO:0000256" key="3">
    <source>
        <dbReference type="ARBA" id="ARBA00022833"/>
    </source>
</evidence>
<dbReference type="GO" id="GO:0030154">
    <property type="term" value="P:cell differentiation"/>
    <property type="evidence" value="ECO:0007669"/>
    <property type="project" value="TreeGrafter"/>
</dbReference>
<evidence type="ECO:0000259" key="10">
    <source>
        <dbReference type="PROSITE" id="PS51030"/>
    </source>
</evidence>
<keyword evidence="3" id="KW-0862">Zinc</keyword>
<evidence type="ECO:0000256" key="6">
    <source>
        <dbReference type="ARBA" id="ARBA00023163"/>
    </source>
</evidence>
<sequence>MQSNKSLRVCSVCGERANGYNFCAITCQSCKAFFRRHAFRFDTYKCRLDGNCEITVSSRSRCRRCRLQKCFDVGMNKEWILNEEEKEYRRQQIEENRKWRESNRKIKETNADKDIQLSDTSNTESNDSLLSISDTNMLSDEEISEYIMQIENFSINDDISGNDEDSGQQELVIQVIPKLMNNFSQLNDIECNRLKELVHSSVLGIKEKIPFPKTTSYAYKSIYEVLEFMPILLFNSDVPNIKHNDAVIFQHKLYQYLLQRYLYVKYGSEYEANAKDIRLVNELYKQNLKQSVLRDNDCGPLLKEILDIPSPDSFSS</sequence>
<evidence type="ECO:0000256" key="4">
    <source>
        <dbReference type="ARBA" id="ARBA00023015"/>
    </source>
</evidence>
<keyword evidence="2" id="KW-0863">Zinc-finger</keyword>
<dbReference type="GO" id="GO:0000122">
    <property type="term" value="P:negative regulation of transcription by RNA polymerase II"/>
    <property type="evidence" value="ECO:0007669"/>
    <property type="project" value="TreeGrafter"/>
</dbReference>
<evidence type="ECO:0000313" key="12">
    <source>
        <dbReference type="Proteomes" id="UP000728032"/>
    </source>
</evidence>
<dbReference type="EMBL" id="OC917130">
    <property type="protein sequence ID" value="CAD7646244.1"/>
    <property type="molecule type" value="Genomic_DNA"/>
</dbReference>
<evidence type="ECO:0000256" key="7">
    <source>
        <dbReference type="ARBA" id="ARBA00023170"/>
    </source>
</evidence>
<dbReference type="InterPro" id="IPR050234">
    <property type="entry name" value="Nuclear_hormone_rcpt_NR1"/>
</dbReference>
<dbReference type="Gene3D" id="3.30.50.10">
    <property type="entry name" value="Erythroid Transcription Factor GATA-1, subunit A"/>
    <property type="match status" value="1"/>
</dbReference>
<dbReference type="Proteomes" id="UP000728032">
    <property type="component" value="Unassembled WGS sequence"/>
</dbReference>
<accession>A0A7R9QIM0</accession>
<dbReference type="GO" id="GO:0008270">
    <property type="term" value="F:zinc ion binding"/>
    <property type="evidence" value="ECO:0007669"/>
    <property type="project" value="UniProtKB-KW"/>
</dbReference>
<feature type="compositionally biased region" description="Polar residues" evidence="9">
    <location>
        <begin position="117"/>
        <end position="129"/>
    </location>
</feature>
<evidence type="ECO:0000313" key="11">
    <source>
        <dbReference type="EMBL" id="CAD7646244.1"/>
    </source>
</evidence>
<keyword evidence="5" id="KW-0238">DNA-binding</keyword>
<dbReference type="PROSITE" id="PS00031">
    <property type="entry name" value="NUCLEAR_REC_DBD_1"/>
    <property type="match status" value="1"/>
</dbReference>
<evidence type="ECO:0000256" key="1">
    <source>
        <dbReference type="ARBA" id="ARBA00022723"/>
    </source>
</evidence>
<keyword evidence="6" id="KW-0804">Transcription</keyword>
<dbReference type="OrthoDB" id="6159439at2759"/>
<dbReference type="InterPro" id="IPR035500">
    <property type="entry name" value="NHR-like_dom_sf"/>
</dbReference>
<feature type="domain" description="Nuclear receptor" evidence="10">
    <location>
        <begin position="7"/>
        <end position="82"/>
    </location>
</feature>
<keyword evidence="1" id="KW-0479">Metal-binding</keyword>
<dbReference type="Gene3D" id="1.10.565.10">
    <property type="entry name" value="Retinoid X Receptor"/>
    <property type="match status" value="1"/>
</dbReference>
<dbReference type="PROSITE" id="PS51030">
    <property type="entry name" value="NUCLEAR_REC_DBD_2"/>
    <property type="match status" value="1"/>
</dbReference>
<dbReference type="AlphaFoldDB" id="A0A7R9QIM0"/>
<proteinExistence type="predicted"/>
<dbReference type="SUPFAM" id="SSF48508">
    <property type="entry name" value="Nuclear receptor ligand-binding domain"/>
    <property type="match status" value="1"/>
</dbReference>
<keyword evidence="4" id="KW-0805">Transcription regulation</keyword>
<keyword evidence="7" id="KW-0675">Receptor</keyword>
<dbReference type="SMART" id="SM00399">
    <property type="entry name" value="ZnF_C4"/>
    <property type="match status" value="1"/>
</dbReference>
<dbReference type="GO" id="GO:0000978">
    <property type="term" value="F:RNA polymerase II cis-regulatory region sequence-specific DNA binding"/>
    <property type="evidence" value="ECO:0007669"/>
    <property type="project" value="TreeGrafter"/>
</dbReference>
<keyword evidence="12" id="KW-1185">Reference proteome</keyword>
<evidence type="ECO:0000256" key="8">
    <source>
        <dbReference type="ARBA" id="ARBA00023242"/>
    </source>
</evidence>
<evidence type="ECO:0000256" key="9">
    <source>
        <dbReference type="SAM" id="MobiDB-lite"/>
    </source>
</evidence>
<dbReference type="SUPFAM" id="SSF57716">
    <property type="entry name" value="Glucocorticoid receptor-like (DNA-binding domain)"/>
    <property type="match status" value="1"/>
</dbReference>
<dbReference type="PANTHER" id="PTHR24082">
    <property type="entry name" value="NUCLEAR HORMONE RECEPTOR"/>
    <property type="match status" value="1"/>
</dbReference>
<reference evidence="11" key="1">
    <citation type="submission" date="2020-11" db="EMBL/GenBank/DDBJ databases">
        <authorList>
            <person name="Tran Van P."/>
        </authorList>
    </citation>
    <scope>NUCLEOTIDE SEQUENCE</scope>
</reference>
<dbReference type="PRINTS" id="PR00047">
    <property type="entry name" value="STROIDFINGER"/>
</dbReference>
<dbReference type="EMBL" id="CAJPVJ010002305">
    <property type="protein sequence ID" value="CAG2166095.1"/>
    <property type="molecule type" value="Genomic_DNA"/>
</dbReference>
<dbReference type="Pfam" id="PF00105">
    <property type="entry name" value="zf-C4"/>
    <property type="match status" value="1"/>
</dbReference>
<protein>
    <recommendedName>
        <fullName evidence="10">Nuclear receptor domain-containing protein</fullName>
    </recommendedName>
</protein>
<dbReference type="GO" id="GO:0045944">
    <property type="term" value="P:positive regulation of transcription by RNA polymerase II"/>
    <property type="evidence" value="ECO:0007669"/>
    <property type="project" value="TreeGrafter"/>
</dbReference>
<dbReference type="GO" id="GO:0004879">
    <property type="term" value="F:nuclear receptor activity"/>
    <property type="evidence" value="ECO:0007669"/>
    <property type="project" value="TreeGrafter"/>
</dbReference>
<dbReference type="InterPro" id="IPR013088">
    <property type="entry name" value="Znf_NHR/GATA"/>
</dbReference>
<dbReference type="PANTHER" id="PTHR24082:SF283">
    <property type="entry name" value="NUCLEAR HORMONE RECEPTOR HR96"/>
    <property type="match status" value="1"/>
</dbReference>
<feature type="region of interest" description="Disordered" evidence="9">
    <location>
        <begin position="110"/>
        <end position="129"/>
    </location>
</feature>